<feature type="region of interest" description="Disordered" evidence="2">
    <location>
        <begin position="1"/>
        <end position="23"/>
    </location>
</feature>
<sequence length="281" mass="30950">MAMETMPEVAPQSTTPERRQRPPLQRASMALQHPSMALQRPSMLYPPKRPLVDIAEVFLRLMASGTILSASYWSAWSAREAANEQDKLLKDASDEFLSTEGTGSSGMADINTTSAVLFVVIASCFLVMLYKFISFWFVEVLVVLFRIGGVEGLQTCLVALLSCFRWFEQAAESFVKVPFFGAVSYLTLAMSPFCIAFAIATDVRGLTIIMVDVSRINELLKKGGADQHIRGALLACIDKYNAVLKGDVPEAMEALEEGDYKFAEQGATDASLEARLCEENF</sequence>
<dbReference type="PANTHER" id="PTHR12174">
    <property type="entry name" value="SIGNAL PEPTIDE PEPTIDASE"/>
    <property type="match status" value="1"/>
</dbReference>
<feature type="transmembrane region" description="Helical" evidence="3">
    <location>
        <begin position="179"/>
        <end position="200"/>
    </location>
</feature>
<evidence type="ECO:0008006" key="6">
    <source>
        <dbReference type="Google" id="ProtNLM"/>
    </source>
</evidence>
<feature type="transmembrane region" description="Helical" evidence="3">
    <location>
        <begin position="143"/>
        <end position="167"/>
    </location>
</feature>
<accession>A0ABY9BJF6</accession>
<proteinExistence type="predicted"/>
<name>A0ABY9BJF6_VITVI</name>
<dbReference type="Proteomes" id="UP001227230">
    <property type="component" value="Chromosome 2"/>
</dbReference>
<keyword evidence="3" id="KW-0812">Transmembrane</keyword>
<evidence type="ECO:0000256" key="3">
    <source>
        <dbReference type="SAM" id="Phobius"/>
    </source>
</evidence>
<protein>
    <recommendedName>
        <fullName evidence="6">Pectinesterase inhibitor domain-containing protein</fullName>
    </recommendedName>
</protein>
<keyword evidence="3" id="KW-0472">Membrane</keyword>
<dbReference type="Pfam" id="PF04258">
    <property type="entry name" value="Peptidase_A22B"/>
    <property type="match status" value="1"/>
</dbReference>
<dbReference type="InterPro" id="IPR035513">
    <property type="entry name" value="Invertase/methylesterase_inhib"/>
</dbReference>
<dbReference type="SUPFAM" id="SSF101148">
    <property type="entry name" value="Plant invertase/pectin methylesterase inhibitor"/>
    <property type="match status" value="1"/>
</dbReference>
<dbReference type="Gene3D" id="1.20.140.40">
    <property type="entry name" value="Invertase/pectin methylesterase inhibitor family protein"/>
    <property type="match status" value="1"/>
</dbReference>
<keyword evidence="3" id="KW-1133">Transmembrane helix</keyword>
<keyword evidence="1" id="KW-0645">Protease</keyword>
<evidence type="ECO:0000313" key="4">
    <source>
        <dbReference type="EMBL" id="WJZ82834.1"/>
    </source>
</evidence>
<keyword evidence="5" id="KW-1185">Reference proteome</keyword>
<gene>
    <name evidence="4" type="ORF">VitviT2T_002559</name>
</gene>
<evidence type="ECO:0000313" key="5">
    <source>
        <dbReference type="Proteomes" id="UP001227230"/>
    </source>
</evidence>
<evidence type="ECO:0000256" key="1">
    <source>
        <dbReference type="ARBA" id="ARBA00022670"/>
    </source>
</evidence>
<dbReference type="EMBL" id="CP126649">
    <property type="protein sequence ID" value="WJZ82834.1"/>
    <property type="molecule type" value="Genomic_DNA"/>
</dbReference>
<feature type="transmembrane region" description="Helical" evidence="3">
    <location>
        <begin position="115"/>
        <end position="137"/>
    </location>
</feature>
<reference evidence="4 5" key="1">
    <citation type="journal article" date="2023" name="Hortic Res">
        <title>The complete reference genome for grapevine (Vitis vinifera L.) genetics and breeding.</title>
        <authorList>
            <person name="Shi X."/>
            <person name="Cao S."/>
            <person name="Wang X."/>
            <person name="Huang S."/>
            <person name="Wang Y."/>
            <person name="Liu Z."/>
            <person name="Liu W."/>
            <person name="Leng X."/>
            <person name="Peng Y."/>
            <person name="Wang N."/>
            <person name="Wang Y."/>
            <person name="Ma Z."/>
            <person name="Xu X."/>
            <person name="Zhang F."/>
            <person name="Xue H."/>
            <person name="Zhong H."/>
            <person name="Wang Y."/>
            <person name="Zhang K."/>
            <person name="Velt A."/>
            <person name="Avia K."/>
            <person name="Holtgrawe D."/>
            <person name="Grimplet J."/>
            <person name="Matus J.T."/>
            <person name="Ware D."/>
            <person name="Wu X."/>
            <person name="Wang H."/>
            <person name="Liu C."/>
            <person name="Fang Y."/>
            <person name="Rustenholz C."/>
            <person name="Cheng Z."/>
            <person name="Xiao H."/>
            <person name="Zhou Y."/>
        </authorList>
    </citation>
    <scope>NUCLEOTIDE SEQUENCE [LARGE SCALE GENOMIC DNA]</scope>
    <source>
        <strain evidence="5">cv. Pinot noir / PN40024</strain>
        <tissue evidence="4">Leaf</tissue>
    </source>
</reference>
<dbReference type="PANTHER" id="PTHR12174:SF102">
    <property type="entry name" value="SIGNAL PEPTIDE PEPTIDASE-LIKE 4"/>
    <property type="match status" value="1"/>
</dbReference>
<organism evidence="4 5">
    <name type="scientific">Vitis vinifera</name>
    <name type="common">Grape</name>
    <dbReference type="NCBI Taxonomy" id="29760"/>
    <lineage>
        <taxon>Eukaryota</taxon>
        <taxon>Viridiplantae</taxon>
        <taxon>Streptophyta</taxon>
        <taxon>Embryophyta</taxon>
        <taxon>Tracheophyta</taxon>
        <taxon>Spermatophyta</taxon>
        <taxon>Magnoliopsida</taxon>
        <taxon>eudicotyledons</taxon>
        <taxon>Gunneridae</taxon>
        <taxon>Pentapetalae</taxon>
        <taxon>rosids</taxon>
        <taxon>Vitales</taxon>
        <taxon>Vitaceae</taxon>
        <taxon>Viteae</taxon>
        <taxon>Vitis</taxon>
    </lineage>
</organism>
<keyword evidence="1" id="KW-0378">Hydrolase</keyword>
<evidence type="ECO:0000256" key="2">
    <source>
        <dbReference type="SAM" id="MobiDB-lite"/>
    </source>
</evidence>
<dbReference type="InterPro" id="IPR007369">
    <property type="entry name" value="Peptidase_A22B_SPP"/>
</dbReference>